<comment type="caution">
    <text evidence="1">The sequence shown here is derived from an EMBL/GenBank/DDBJ whole genome shotgun (WGS) entry which is preliminary data.</text>
</comment>
<name>A0ABP9RD38_9PSEU</name>
<reference evidence="2" key="1">
    <citation type="journal article" date="2019" name="Int. J. Syst. Evol. Microbiol.">
        <title>The Global Catalogue of Microorganisms (GCM) 10K type strain sequencing project: providing services to taxonomists for standard genome sequencing and annotation.</title>
        <authorList>
            <consortium name="The Broad Institute Genomics Platform"/>
            <consortium name="The Broad Institute Genome Sequencing Center for Infectious Disease"/>
            <person name="Wu L."/>
            <person name="Ma J."/>
        </authorList>
    </citation>
    <scope>NUCLEOTIDE SEQUENCE [LARGE SCALE GENOMIC DNA]</scope>
    <source>
        <strain evidence="2">JCM 18303</strain>
    </source>
</reference>
<gene>
    <name evidence="1" type="ORF">GCM10023321_81120</name>
</gene>
<accession>A0ABP9RD38</accession>
<evidence type="ECO:0000313" key="2">
    <source>
        <dbReference type="Proteomes" id="UP001428817"/>
    </source>
</evidence>
<organism evidence="1 2">
    <name type="scientific">Pseudonocardia eucalypti</name>
    <dbReference type="NCBI Taxonomy" id="648755"/>
    <lineage>
        <taxon>Bacteria</taxon>
        <taxon>Bacillati</taxon>
        <taxon>Actinomycetota</taxon>
        <taxon>Actinomycetes</taxon>
        <taxon>Pseudonocardiales</taxon>
        <taxon>Pseudonocardiaceae</taxon>
        <taxon>Pseudonocardia</taxon>
    </lineage>
</organism>
<sequence length="247" mass="26225">MPEVSRVLDLQDVGQVDQLDRGLSPRDHVVDGQLDRFGLLPGAASLIKNDVVAEAGEPPAEAGVPVVQGGHRIGLFPGGDTGDVEQPAHFAETLFGRIEQAQGRLVVEVFQDVVGLDDEPRRLVHRGGQFRASAGDFGPRGGDHLGRGRRQLEAAGLVAGRQAMDGHSDVGVHRLWPVGRVAEYVGTQVLGRSVGVQGVGLLEQLPGVVRQILLRRVVHPLPLGGGVQVQRTELGVPARQVVVQGSR</sequence>
<dbReference type="Proteomes" id="UP001428817">
    <property type="component" value="Unassembled WGS sequence"/>
</dbReference>
<keyword evidence="2" id="KW-1185">Reference proteome</keyword>
<evidence type="ECO:0000313" key="1">
    <source>
        <dbReference type="EMBL" id="GAA5175305.1"/>
    </source>
</evidence>
<dbReference type="EMBL" id="BAABJP010000064">
    <property type="protein sequence ID" value="GAA5175305.1"/>
    <property type="molecule type" value="Genomic_DNA"/>
</dbReference>
<proteinExistence type="predicted"/>
<protein>
    <submittedName>
        <fullName evidence="1">Uncharacterized protein</fullName>
    </submittedName>
</protein>